<feature type="transmembrane region" description="Helical" evidence="1">
    <location>
        <begin position="196"/>
        <end position="222"/>
    </location>
</feature>
<gene>
    <name evidence="2" type="ORF">HMPREF0765_0993</name>
</gene>
<dbReference type="EMBL" id="ACHB01000023">
    <property type="protein sequence ID" value="EEI93417.1"/>
    <property type="molecule type" value="Genomic_DNA"/>
</dbReference>
<evidence type="ECO:0000313" key="3">
    <source>
        <dbReference type="Proteomes" id="UP000006241"/>
    </source>
</evidence>
<feature type="transmembrane region" description="Helical" evidence="1">
    <location>
        <begin position="19"/>
        <end position="36"/>
    </location>
</feature>
<accession>C2FUI7</accession>
<feature type="transmembrane region" description="Helical" evidence="1">
    <location>
        <begin position="163"/>
        <end position="184"/>
    </location>
</feature>
<comment type="caution">
    <text evidence="2">The sequence shown here is derived from an EMBL/GenBank/DDBJ whole genome shotgun (WGS) entry which is preliminary data.</text>
</comment>
<protein>
    <recommendedName>
        <fullName evidence="4">O-antigen polymerase</fullName>
    </recommendedName>
</protein>
<feature type="transmembrane region" description="Helical" evidence="1">
    <location>
        <begin position="71"/>
        <end position="89"/>
    </location>
</feature>
<evidence type="ECO:0008006" key="4">
    <source>
        <dbReference type="Google" id="ProtNLM"/>
    </source>
</evidence>
<dbReference type="HOGENOM" id="CLU_1165233_0_0_10"/>
<keyword evidence="1" id="KW-0472">Membrane</keyword>
<proteinExistence type="predicted"/>
<organism evidence="2 3">
    <name type="scientific">Sphingobacterium spiritivorum ATCC 33300</name>
    <dbReference type="NCBI Taxonomy" id="525372"/>
    <lineage>
        <taxon>Bacteria</taxon>
        <taxon>Pseudomonadati</taxon>
        <taxon>Bacteroidota</taxon>
        <taxon>Sphingobacteriia</taxon>
        <taxon>Sphingobacteriales</taxon>
        <taxon>Sphingobacteriaceae</taxon>
        <taxon>Sphingobacterium</taxon>
    </lineage>
</organism>
<keyword evidence="1" id="KW-0812">Transmembrane</keyword>
<evidence type="ECO:0000313" key="2">
    <source>
        <dbReference type="EMBL" id="EEI93417.1"/>
    </source>
</evidence>
<evidence type="ECO:0000256" key="1">
    <source>
        <dbReference type="SAM" id="Phobius"/>
    </source>
</evidence>
<sequence length="238" mass="27819">MISILLCNNDKVKHSSVSIVLYTLSFIIISIIGNVISRSTTIGMVGGIVYYLLFGTDVFKSNVRVQNLKLMQIMVVCLILLGVITSYFYSTNQDVFKLLRFGFEGFFNWIETGTWETDSTEKLKTMWVFPDHLKTWIIGDGYFEDPNKSGYFYMNTDVGYLRFIFYCGIIGLTLFSIFFIYLSYALQYRFANIKHLFIVLIILVFINWLKVSTDFFLVYAFLLSMSSPYLYNTYYREE</sequence>
<feature type="transmembrane region" description="Helical" evidence="1">
    <location>
        <begin position="42"/>
        <end position="59"/>
    </location>
</feature>
<reference evidence="2 3" key="1">
    <citation type="submission" date="2009-01" db="EMBL/GenBank/DDBJ databases">
        <authorList>
            <person name="Qin X."/>
            <person name="Bachman B."/>
            <person name="Battles P."/>
            <person name="Bell A."/>
            <person name="Bess C."/>
            <person name="Bickham C."/>
            <person name="Chaboub L."/>
            <person name="Chen D."/>
            <person name="Coyle M."/>
            <person name="Deiros D.R."/>
            <person name="Dinh H."/>
            <person name="Forbes L."/>
            <person name="Fowler G."/>
            <person name="Francisco L."/>
            <person name="Fu Q."/>
            <person name="Gubbala S."/>
            <person name="Hale W."/>
            <person name="Han Y."/>
            <person name="Hemphill L."/>
            <person name="Highlander S.K."/>
            <person name="Hirani K."/>
            <person name="Hogues M."/>
            <person name="Jackson L."/>
            <person name="Jakkamsetti A."/>
            <person name="Javaid M."/>
            <person name="Jiang H."/>
            <person name="Korchina V."/>
            <person name="Kovar C."/>
            <person name="Lara F."/>
            <person name="Lee S."/>
            <person name="Mata R."/>
            <person name="Mathew T."/>
            <person name="Moen C."/>
            <person name="Morales K."/>
            <person name="Munidasa M."/>
            <person name="Nazareth L."/>
            <person name="Ngo R."/>
            <person name="Nguyen L."/>
            <person name="Okwuonu G."/>
            <person name="Ongeri F."/>
            <person name="Patil S."/>
            <person name="Petrosino J."/>
            <person name="Pham C."/>
            <person name="Pham P."/>
            <person name="Pu L.-L."/>
            <person name="Puazo M."/>
            <person name="Raj R."/>
            <person name="Reid J."/>
            <person name="Rouhana J."/>
            <person name="Saada N."/>
            <person name="Shang Y."/>
            <person name="Simmons D."/>
            <person name="Thornton R."/>
            <person name="Warren J."/>
            <person name="Weissenberger G."/>
            <person name="Zhang J."/>
            <person name="Zhang L."/>
            <person name="Zhou C."/>
            <person name="Zhu D."/>
            <person name="Muzny D."/>
            <person name="Worley K."/>
            <person name="Gibbs R."/>
        </authorList>
    </citation>
    <scope>NUCLEOTIDE SEQUENCE [LARGE SCALE GENOMIC DNA]</scope>
    <source>
        <strain evidence="2 3">ATCC 33300</strain>
    </source>
</reference>
<name>C2FUI7_SPHSI</name>
<dbReference type="AlphaFoldDB" id="C2FUI7"/>
<dbReference type="Proteomes" id="UP000006241">
    <property type="component" value="Unassembled WGS sequence"/>
</dbReference>
<keyword evidence="1" id="KW-1133">Transmembrane helix</keyword>